<dbReference type="EMBL" id="JAAIYO010000016">
    <property type="protein sequence ID" value="MBE4753197.1"/>
    <property type="molecule type" value="Genomic_DNA"/>
</dbReference>
<comment type="caution">
    <text evidence="1">The sequence shown here is derived from an EMBL/GenBank/DDBJ whole genome shotgun (WGS) entry which is preliminary data.</text>
</comment>
<evidence type="ECO:0000313" key="1">
    <source>
        <dbReference type="EMBL" id="MBE4753197.1"/>
    </source>
</evidence>
<reference evidence="1 2" key="1">
    <citation type="submission" date="2020-02" db="EMBL/GenBank/DDBJ databases">
        <authorList>
            <person name="Babadi Z.K."/>
            <person name="Risdian C."/>
            <person name="Ebrahimipour G.H."/>
            <person name="Wink J."/>
        </authorList>
    </citation>
    <scope>NUCLEOTIDE SEQUENCE [LARGE SCALE GENOMIC DNA]</scope>
    <source>
        <strain evidence="1 2">ZKHCc1 1396</strain>
    </source>
</reference>
<organism evidence="1 2">
    <name type="scientific">Corallococcus soli</name>
    <dbReference type="NCBI Taxonomy" id="2710757"/>
    <lineage>
        <taxon>Bacteria</taxon>
        <taxon>Pseudomonadati</taxon>
        <taxon>Myxococcota</taxon>
        <taxon>Myxococcia</taxon>
        <taxon>Myxococcales</taxon>
        <taxon>Cystobacterineae</taxon>
        <taxon>Myxococcaceae</taxon>
        <taxon>Corallococcus</taxon>
    </lineage>
</organism>
<evidence type="ECO:0000313" key="2">
    <source>
        <dbReference type="Proteomes" id="UP001516472"/>
    </source>
</evidence>
<sequence>MVLELSPQQVHLLHATLAESIDQLRDEIVHTDERRLRDALKEKFDRLQALQRQVDALVPREQPSL</sequence>
<proteinExistence type="predicted"/>
<keyword evidence="2" id="KW-1185">Reference proteome</keyword>
<dbReference type="RefSeq" id="WP_193430349.1">
    <property type="nucleotide sequence ID" value="NZ_CBCSIP010000070.1"/>
</dbReference>
<name>A0ABR9PZ42_9BACT</name>
<accession>A0ABR9PZ42</accession>
<dbReference type="Proteomes" id="UP001516472">
    <property type="component" value="Unassembled WGS sequence"/>
</dbReference>
<gene>
    <name evidence="1" type="ORF">G4177_34110</name>
</gene>
<protein>
    <submittedName>
        <fullName evidence="1">Uncharacterized protein</fullName>
    </submittedName>
</protein>